<sequence>MPRMTDRMLDSGDAFPALEVAKVGGGKITLPGDLKGGWGVVLFYRGHW</sequence>
<accession>A0A932MNA4</accession>
<dbReference type="AlphaFoldDB" id="A0A932MNA4"/>
<protein>
    <submittedName>
        <fullName evidence="1">Uncharacterized protein</fullName>
    </submittedName>
</protein>
<dbReference type="InterPro" id="IPR036249">
    <property type="entry name" value="Thioredoxin-like_sf"/>
</dbReference>
<proteinExistence type="predicted"/>
<dbReference type="SUPFAM" id="SSF52833">
    <property type="entry name" value="Thioredoxin-like"/>
    <property type="match status" value="1"/>
</dbReference>
<evidence type="ECO:0000313" key="1">
    <source>
        <dbReference type="EMBL" id="MBI3128515.1"/>
    </source>
</evidence>
<name>A0A932MNA4_UNCTE</name>
<comment type="caution">
    <text evidence="1">The sequence shown here is derived from an EMBL/GenBank/DDBJ whole genome shotgun (WGS) entry which is preliminary data.</text>
</comment>
<gene>
    <name evidence="1" type="ORF">HYZ11_12995</name>
</gene>
<evidence type="ECO:0000313" key="2">
    <source>
        <dbReference type="Proteomes" id="UP000782312"/>
    </source>
</evidence>
<reference evidence="1" key="1">
    <citation type="submission" date="2020-07" db="EMBL/GenBank/DDBJ databases">
        <title>Huge and variable diversity of episymbiotic CPR bacteria and DPANN archaea in groundwater ecosystems.</title>
        <authorList>
            <person name="He C.Y."/>
            <person name="Keren R."/>
            <person name="Whittaker M."/>
            <person name="Farag I.F."/>
            <person name="Doudna J."/>
            <person name="Cate J.H.D."/>
            <person name="Banfield J.F."/>
        </authorList>
    </citation>
    <scope>NUCLEOTIDE SEQUENCE</scope>
    <source>
        <strain evidence="1">NC_groundwater_763_Ag_S-0.2um_68_21</strain>
    </source>
</reference>
<dbReference type="Proteomes" id="UP000782312">
    <property type="component" value="Unassembled WGS sequence"/>
</dbReference>
<dbReference type="EMBL" id="JACPUR010000031">
    <property type="protein sequence ID" value="MBI3128515.1"/>
    <property type="molecule type" value="Genomic_DNA"/>
</dbReference>
<organism evidence="1 2">
    <name type="scientific">Tectimicrobiota bacterium</name>
    <dbReference type="NCBI Taxonomy" id="2528274"/>
    <lineage>
        <taxon>Bacteria</taxon>
        <taxon>Pseudomonadati</taxon>
        <taxon>Nitrospinota/Tectimicrobiota group</taxon>
        <taxon>Candidatus Tectimicrobiota</taxon>
    </lineage>
</organism>